<name>A0A132TKK6_9BACL</name>
<proteinExistence type="predicted"/>
<accession>A0A132TKK6</accession>
<evidence type="ECO:0000313" key="1">
    <source>
        <dbReference type="EMBL" id="KWX71586.1"/>
    </source>
</evidence>
<dbReference type="RefSeq" id="WP_060862902.1">
    <property type="nucleotide sequence ID" value="NZ_LIRB01000146.1"/>
</dbReference>
<evidence type="ECO:0000313" key="2">
    <source>
        <dbReference type="Proteomes" id="UP000070475"/>
    </source>
</evidence>
<keyword evidence="2" id="KW-1185">Reference proteome</keyword>
<sequence length="156" mass="18441">MNWDEVFSRLSKSALKRGELTEDEYRELLLGEDVSTRFRNMVELLREKKLSQLVKGAQFIESIGTDDLRYKKAVEKYNKISESLAYKPEYIEYDSRPTYLSVYAAMVYHLNEYGRTLKYEELRKMFSMLTAQQVKWGMFEFEDAISHVFILKGESA</sequence>
<comment type="caution">
    <text evidence="1">The sequence shown here is derived from an EMBL/GenBank/DDBJ whole genome shotgun (WGS) entry which is preliminary data.</text>
</comment>
<organism evidence="1 2">
    <name type="scientific">Paenibacillus riograndensis</name>
    <dbReference type="NCBI Taxonomy" id="483937"/>
    <lineage>
        <taxon>Bacteria</taxon>
        <taxon>Bacillati</taxon>
        <taxon>Bacillota</taxon>
        <taxon>Bacilli</taxon>
        <taxon>Bacillales</taxon>
        <taxon>Paenibacillaceae</taxon>
        <taxon>Paenibacillus</taxon>
        <taxon>Paenibacillus sonchi group</taxon>
    </lineage>
</organism>
<gene>
    <name evidence="1" type="ORF">AMQ84_27060</name>
</gene>
<dbReference type="Proteomes" id="UP000070475">
    <property type="component" value="Unassembled WGS sequence"/>
</dbReference>
<dbReference type="OrthoDB" id="2613787at2"/>
<dbReference type="EMBL" id="LIRB01000146">
    <property type="protein sequence ID" value="KWX71586.1"/>
    <property type="molecule type" value="Genomic_DNA"/>
</dbReference>
<dbReference type="AlphaFoldDB" id="A0A132TKK6"/>
<dbReference type="PATRIC" id="fig|483937.3.peg.4239"/>
<reference evidence="1 2" key="1">
    <citation type="submission" date="2015-08" db="EMBL/GenBank/DDBJ databases">
        <title>Genomes of Paenibacillus riograndensis.</title>
        <authorList>
            <person name="Sant'Anna F.H."/>
            <person name="Souza R."/>
            <person name="Ambrosini A."/>
            <person name="Bach E."/>
            <person name="Fernandes G."/>
            <person name="Balsanelli E."/>
            <person name="Baura V.A."/>
            <person name="Pedrosa F.O."/>
            <person name="Souza E.M."/>
            <person name="Passaglia L."/>
        </authorList>
    </citation>
    <scope>NUCLEOTIDE SEQUENCE [LARGE SCALE GENOMIC DNA]</scope>
    <source>
        <strain evidence="1 2">CAS34</strain>
    </source>
</reference>
<protein>
    <submittedName>
        <fullName evidence="1">Uncharacterized protein</fullName>
    </submittedName>
</protein>